<evidence type="ECO:0000256" key="1">
    <source>
        <dbReference type="SAM" id="MobiDB-lite"/>
    </source>
</evidence>
<evidence type="ECO:0000313" key="8">
    <source>
        <dbReference type="Proteomes" id="UP001172101"/>
    </source>
</evidence>
<evidence type="ECO:0000259" key="4">
    <source>
        <dbReference type="Pfam" id="PF24312"/>
    </source>
</evidence>
<feature type="domain" description="Nucleoporin POM152 immunoglobulin-like" evidence="2">
    <location>
        <begin position="560"/>
        <end position="663"/>
    </location>
</feature>
<dbReference type="Pfam" id="PF24312">
    <property type="entry name" value="Ig-like_POM152"/>
    <property type="match status" value="3"/>
</dbReference>
<accession>A0AA40ADK9</accession>
<dbReference type="Pfam" id="PF24527">
    <property type="entry name" value="Ig-like_Pom152_9"/>
    <property type="match status" value="1"/>
</dbReference>
<proteinExistence type="predicted"/>
<dbReference type="GO" id="GO:0070762">
    <property type="term" value="C:nuclear pore transmembrane ring"/>
    <property type="evidence" value="ECO:0007669"/>
    <property type="project" value="TreeGrafter"/>
</dbReference>
<protein>
    <recommendedName>
        <fullName evidence="9">Nucleoporin Pom152</fullName>
    </recommendedName>
</protein>
<evidence type="ECO:0008006" key="9">
    <source>
        <dbReference type="Google" id="ProtNLM"/>
    </source>
</evidence>
<feature type="domain" description="Nucleoporin POM152 Ig-like" evidence="4">
    <location>
        <begin position="453"/>
        <end position="556"/>
    </location>
</feature>
<reference evidence="7" key="1">
    <citation type="submission" date="2023-06" db="EMBL/GenBank/DDBJ databases">
        <title>Genome-scale phylogeny and comparative genomics of the fungal order Sordariales.</title>
        <authorList>
            <consortium name="Lawrence Berkeley National Laboratory"/>
            <person name="Hensen N."/>
            <person name="Bonometti L."/>
            <person name="Westerberg I."/>
            <person name="Brannstrom I.O."/>
            <person name="Guillou S."/>
            <person name="Cros-Aarteil S."/>
            <person name="Calhoun S."/>
            <person name="Haridas S."/>
            <person name="Kuo A."/>
            <person name="Mondo S."/>
            <person name="Pangilinan J."/>
            <person name="Riley R."/>
            <person name="LaButti K."/>
            <person name="Andreopoulos B."/>
            <person name="Lipzen A."/>
            <person name="Chen C."/>
            <person name="Yanf M."/>
            <person name="Daum C."/>
            <person name="Ng V."/>
            <person name="Clum A."/>
            <person name="Steindorff A."/>
            <person name="Ohm R."/>
            <person name="Martin F."/>
            <person name="Silar P."/>
            <person name="Natvig D."/>
            <person name="Lalanne C."/>
            <person name="Gautier V."/>
            <person name="Ament-velasquez S.L."/>
            <person name="Kruys A."/>
            <person name="Hutchinson M.I."/>
            <person name="Powell A.J."/>
            <person name="Barry K."/>
            <person name="Miller A.N."/>
            <person name="Grigoriev I.V."/>
            <person name="Debuchy R."/>
            <person name="Gladieux P."/>
            <person name="Thoren M.H."/>
            <person name="Johannesson H."/>
        </authorList>
    </citation>
    <scope>NUCLEOTIDE SEQUENCE</scope>
    <source>
        <strain evidence="7">SMH2392-1A</strain>
    </source>
</reference>
<dbReference type="GeneID" id="85321499"/>
<dbReference type="AlphaFoldDB" id="A0AA40ADK9"/>
<dbReference type="Pfam" id="PF23664">
    <property type="entry name" value="Ig_Pom152"/>
    <property type="match status" value="2"/>
</dbReference>
<evidence type="ECO:0000259" key="6">
    <source>
        <dbReference type="Pfam" id="PF24527"/>
    </source>
</evidence>
<dbReference type="RefSeq" id="XP_060295129.1">
    <property type="nucleotide sequence ID" value="XM_060438229.1"/>
</dbReference>
<feature type="compositionally biased region" description="Low complexity" evidence="1">
    <location>
        <begin position="17"/>
        <end position="32"/>
    </location>
</feature>
<dbReference type="GO" id="GO:0006606">
    <property type="term" value="P:protein import into nucleus"/>
    <property type="evidence" value="ECO:0007669"/>
    <property type="project" value="TreeGrafter"/>
</dbReference>
<dbReference type="PANTHER" id="PTHR28206:SF1">
    <property type="entry name" value="NUCLEOPORIN POM152"/>
    <property type="match status" value="1"/>
</dbReference>
<feature type="compositionally biased region" description="Low complexity" evidence="1">
    <location>
        <begin position="369"/>
        <end position="380"/>
    </location>
</feature>
<dbReference type="Pfam" id="PF24097">
    <property type="entry name" value="TMD_POM152"/>
    <property type="match status" value="1"/>
</dbReference>
<dbReference type="GO" id="GO:0006999">
    <property type="term" value="P:nuclear pore organization"/>
    <property type="evidence" value="ECO:0007669"/>
    <property type="project" value="TreeGrafter"/>
</dbReference>
<dbReference type="InterPro" id="IPR056542">
    <property type="entry name" value="Ig-like_POM152_1st"/>
</dbReference>
<feature type="domain" description="Nucleoporin POM152 immunoglobulin-like" evidence="2">
    <location>
        <begin position="884"/>
        <end position="974"/>
    </location>
</feature>
<evidence type="ECO:0000313" key="7">
    <source>
        <dbReference type="EMBL" id="KAK0713807.1"/>
    </source>
</evidence>
<dbReference type="InterPro" id="IPR056540">
    <property type="entry name" value="TMD_POM152"/>
</dbReference>
<sequence length="1269" mass="140771">MSDGAPPIGAFPQTPVAGPRRGPAPAGSSGPPKTANATPPLPVAPRQGTAPSGNPAPLIPLNVLDAPTQRLYAFAIYAGLLAWKLYDWTRIVEEDAESFWLLLKWVAIDFVVLFGLPELRIPWLELSQPFVVVVFFCHVVFDWVLMFNFGLPWQTWLLGLLKVFYDREIAISERNVKLSNIIHNSSLIMGRQIINILPEGSAALNPDQIPFCLGGDRKIAPIPIFFNATIPVEVQLIRTDLESNVQEIIKLTRVQLRDIERRSKVQTQDGSQVVVRYDYPAKKAGAYQLGKVLDEYKLEVQRKTPFTFVVPCPRAWVGPAPSSGRCVGDLSDLSIHVEGTPPLKIMYSRKINSEDSSFHFQSLQPEGFSSPLTGSSPSTSITDPTHEDISWARPRVVPIGLNESMGVSGSWQYSVDEVRDGFQNIVKYTAPADDPDGKPKPKDLVQNFVVKERPRIQIEGCDLRKPIKAQKGQSTELPVRFHMAQLPDDTSHSLTWEFSPIDTLTESGDHGRVVIPGSYRAKNSRDRPKISAPGLYTLKSVVAGACEGEVQEPSSCLLLNPLEPKLEIRSEEISDTCAGNSIGLRVDMDLIGTPPFTVKYDIVSNNVNRESKTVRISGLRHQMELIPRFAGHHKYTFTHIGDGIYDGKKLVGQEYVLEQDVKPAASAMIQHSTSGNAGTCLGDEVAVDIVLLGEPPFTLEWELIHEGKRKQQKATSIGDNHFQIKTAALTQGGEYTLALTSIQDKRACRSFLQDELKISVRRQSPRAAFGQIDGKRKTLDVEGSTVKLPLRLTGEGPWTVRYTNLLEGALSDAKFLEKTVDNSNGFLDVQTRGVFTITDVRDNQCPGIVDPNAGAFEVDWFPRPELSVISSPAVHQEGSDYVVASVCEGDISGFEVSLKGTAPYHVEYQVRHQPIKGPSSVARKAFDATSGKSSILGDTAKAGQYTYTFSSLADNLYNSGRDLQSLVVKQVVNRKPTASFVKPGQTFKYCKSEEQDEDKIPIELTGVPPFSLDIEIKHQGAPIPEIYRTPSFNSHSYEIQIPRHLLKLGTQHIRLRDVRDGSGCHSMTDIGAPSVQVQLFEAPTIYPMETRTDYCVGERLSYTLSGTPPFEVWYTFDGAERKAKSPTTSFRRLAETPGEFAIATVSDRASECRSPVNIVKNIHPMPAVKISKGRNVQVDIHEGGEVEILFEFWGTPPFEFTYTRSSNARKGMRSHVLETRHDVSHEHSKVVRASQEGTYEVVAIKDKFCAFSTQQEERNDRPQKTLKYH</sequence>
<dbReference type="Pfam" id="PF24519">
    <property type="entry name" value="Ig-like_Pom152_1"/>
    <property type="match status" value="1"/>
</dbReference>
<evidence type="ECO:0000259" key="3">
    <source>
        <dbReference type="Pfam" id="PF24097"/>
    </source>
</evidence>
<dbReference type="Proteomes" id="UP001172101">
    <property type="component" value="Unassembled WGS sequence"/>
</dbReference>
<dbReference type="InterPro" id="IPR037701">
    <property type="entry name" value="Pom152"/>
</dbReference>
<feature type="domain" description="Nucleoporin POM152 ninth Ig-like" evidence="6">
    <location>
        <begin position="1083"/>
        <end position="1160"/>
    </location>
</feature>
<dbReference type="InterPro" id="IPR056543">
    <property type="entry name" value="Ig-like_POM152_9th"/>
</dbReference>
<feature type="region of interest" description="Disordered" evidence="1">
    <location>
        <begin position="1"/>
        <end position="50"/>
    </location>
</feature>
<feature type="domain" description="Nucleoporin POM152 first Ig-like" evidence="5">
    <location>
        <begin position="201"/>
        <end position="308"/>
    </location>
</feature>
<feature type="region of interest" description="Disordered" evidence="1">
    <location>
        <begin position="367"/>
        <end position="387"/>
    </location>
</feature>
<feature type="domain" description="Nucleoporin POM152 Ig-like" evidence="4">
    <location>
        <begin position="765"/>
        <end position="853"/>
    </location>
</feature>
<feature type="domain" description="Nucleoporin POM152 N-terminal transmembrane" evidence="3">
    <location>
        <begin position="65"/>
        <end position="148"/>
    </location>
</feature>
<dbReference type="InterPro" id="IPR056544">
    <property type="entry name" value="Ig_POM152"/>
</dbReference>
<evidence type="ECO:0000259" key="5">
    <source>
        <dbReference type="Pfam" id="PF24519"/>
    </source>
</evidence>
<evidence type="ECO:0000259" key="2">
    <source>
        <dbReference type="Pfam" id="PF23664"/>
    </source>
</evidence>
<gene>
    <name evidence="7" type="ORF">B0T26DRAFT_650925</name>
</gene>
<name>A0AA40ADK9_9PEZI</name>
<organism evidence="7 8">
    <name type="scientific">Lasiosphaeria miniovina</name>
    <dbReference type="NCBI Taxonomy" id="1954250"/>
    <lineage>
        <taxon>Eukaryota</taxon>
        <taxon>Fungi</taxon>
        <taxon>Dikarya</taxon>
        <taxon>Ascomycota</taxon>
        <taxon>Pezizomycotina</taxon>
        <taxon>Sordariomycetes</taxon>
        <taxon>Sordariomycetidae</taxon>
        <taxon>Sordariales</taxon>
        <taxon>Lasiosphaeriaceae</taxon>
        <taxon>Lasiosphaeria</taxon>
    </lineage>
</organism>
<dbReference type="InterPro" id="IPR056541">
    <property type="entry name" value="Ig-like_POM152"/>
</dbReference>
<dbReference type="EMBL" id="JAUIRO010000005">
    <property type="protein sequence ID" value="KAK0713807.1"/>
    <property type="molecule type" value="Genomic_DNA"/>
</dbReference>
<dbReference type="GO" id="GO:0017056">
    <property type="term" value="F:structural constituent of nuclear pore"/>
    <property type="evidence" value="ECO:0007669"/>
    <property type="project" value="InterPro"/>
</dbReference>
<keyword evidence="8" id="KW-1185">Reference proteome</keyword>
<feature type="domain" description="Nucleoporin POM152 Ig-like" evidence="4">
    <location>
        <begin position="1172"/>
        <end position="1257"/>
    </location>
</feature>
<comment type="caution">
    <text evidence="7">The sequence shown here is derived from an EMBL/GenBank/DDBJ whole genome shotgun (WGS) entry which is preliminary data.</text>
</comment>
<dbReference type="PANTHER" id="PTHR28206">
    <property type="entry name" value="NUCLEOPORIN POM152"/>
    <property type="match status" value="1"/>
</dbReference>